<organism evidence="7 8">
    <name type="scientific">Gilvimarinus xylanilyticus</name>
    <dbReference type="NCBI Taxonomy" id="2944139"/>
    <lineage>
        <taxon>Bacteria</taxon>
        <taxon>Pseudomonadati</taxon>
        <taxon>Pseudomonadota</taxon>
        <taxon>Gammaproteobacteria</taxon>
        <taxon>Cellvibrionales</taxon>
        <taxon>Cellvibrionaceae</taxon>
        <taxon>Gilvimarinus</taxon>
    </lineage>
</organism>
<dbReference type="EMBL" id="JAMFTH010000001">
    <property type="protein sequence ID" value="MCP8897733.1"/>
    <property type="molecule type" value="Genomic_DNA"/>
</dbReference>
<keyword evidence="8" id="KW-1185">Reference proteome</keyword>
<sequence length="205" mass="22505">MAMLQHTFGIFTNPDREWQRIRNEEQSFFKVYWTHVPLLALIPVVCAYFGVTQQGWSIGSGGIVKLTADSALILCAFAYLAQLAAVYVLGEYINWMSHSFGVTDAASKRHYEGTALAVYSATPMMLAGVVLLYPELWLVAGVFILAACYSIYLIYEGIPILMNIPKERGFVYASSVITVGLVLAVVVMVATVIVWGTGMGPVYVS</sequence>
<feature type="transmembrane region" description="Helical" evidence="5">
    <location>
        <begin position="111"/>
        <end position="131"/>
    </location>
</feature>
<keyword evidence="2 5" id="KW-0812">Transmembrane</keyword>
<evidence type="ECO:0000313" key="8">
    <source>
        <dbReference type="Proteomes" id="UP001139319"/>
    </source>
</evidence>
<evidence type="ECO:0000259" key="6">
    <source>
        <dbReference type="Pfam" id="PF04893"/>
    </source>
</evidence>
<feature type="transmembrane region" description="Helical" evidence="5">
    <location>
        <begin position="71"/>
        <end position="90"/>
    </location>
</feature>
<dbReference type="Proteomes" id="UP001139319">
    <property type="component" value="Unassembled WGS sequence"/>
</dbReference>
<accession>A0A9X2KSE4</accession>
<feature type="domain" description="Yip1" evidence="6">
    <location>
        <begin position="8"/>
        <end position="186"/>
    </location>
</feature>
<dbReference type="AlphaFoldDB" id="A0A9X2KSE4"/>
<gene>
    <name evidence="7" type="ORF">M6D89_00315</name>
</gene>
<reference evidence="7" key="2">
    <citation type="submission" date="2023-01" db="EMBL/GenBank/DDBJ databases">
        <title>Gilvimarinus xylanilyticus HB14 isolated from Caulerpa lentillifera aquaculture base in Hainan, China.</title>
        <authorList>
            <person name="Zhang Y.-J."/>
        </authorList>
    </citation>
    <scope>NUCLEOTIDE SEQUENCE</scope>
    <source>
        <strain evidence="7">HB14</strain>
    </source>
</reference>
<evidence type="ECO:0000256" key="4">
    <source>
        <dbReference type="ARBA" id="ARBA00023136"/>
    </source>
</evidence>
<evidence type="ECO:0000256" key="2">
    <source>
        <dbReference type="ARBA" id="ARBA00022692"/>
    </source>
</evidence>
<dbReference type="Pfam" id="PF04893">
    <property type="entry name" value="Yip1"/>
    <property type="match status" value="1"/>
</dbReference>
<name>A0A9X2KSE4_9GAMM</name>
<dbReference type="RefSeq" id="WP_253966035.1">
    <property type="nucleotide sequence ID" value="NZ_JAMFTH010000001.1"/>
</dbReference>
<evidence type="ECO:0000313" key="7">
    <source>
        <dbReference type="EMBL" id="MCP8897733.1"/>
    </source>
</evidence>
<feature type="transmembrane region" description="Helical" evidence="5">
    <location>
        <begin position="137"/>
        <end position="158"/>
    </location>
</feature>
<evidence type="ECO:0000256" key="3">
    <source>
        <dbReference type="ARBA" id="ARBA00022989"/>
    </source>
</evidence>
<evidence type="ECO:0000256" key="1">
    <source>
        <dbReference type="ARBA" id="ARBA00004141"/>
    </source>
</evidence>
<keyword evidence="4 5" id="KW-0472">Membrane</keyword>
<keyword evidence="3 5" id="KW-1133">Transmembrane helix</keyword>
<feature type="transmembrane region" description="Helical" evidence="5">
    <location>
        <begin position="170"/>
        <end position="195"/>
    </location>
</feature>
<protein>
    <submittedName>
        <fullName evidence="7">YIP1 family protein</fullName>
    </submittedName>
</protein>
<comment type="subcellular location">
    <subcellularLocation>
        <location evidence="1">Membrane</location>
        <topology evidence="1">Multi-pass membrane protein</topology>
    </subcellularLocation>
</comment>
<comment type="caution">
    <text evidence="7">The sequence shown here is derived from an EMBL/GenBank/DDBJ whole genome shotgun (WGS) entry which is preliminary data.</text>
</comment>
<reference evidence="7" key="1">
    <citation type="submission" date="2022-05" db="EMBL/GenBank/DDBJ databases">
        <authorList>
            <person name="Sun H.-N."/>
        </authorList>
    </citation>
    <scope>NUCLEOTIDE SEQUENCE</scope>
    <source>
        <strain evidence="7">HB14</strain>
    </source>
</reference>
<dbReference type="InterPro" id="IPR006977">
    <property type="entry name" value="Yip1_dom"/>
</dbReference>
<dbReference type="GO" id="GO:0016020">
    <property type="term" value="C:membrane"/>
    <property type="evidence" value="ECO:0007669"/>
    <property type="project" value="UniProtKB-SubCell"/>
</dbReference>
<proteinExistence type="predicted"/>
<evidence type="ECO:0000256" key="5">
    <source>
        <dbReference type="SAM" id="Phobius"/>
    </source>
</evidence>
<feature type="transmembrane region" description="Helical" evidence="5">
    <location>
        <begin position="31"/>
        <end position="51"/>
    </location>
</feature>